<keyword evidence="1" id="KW-0732">Signal</keyword>
<dbReference type="InterPro" id="IPR008969">
    <property type="entry name" value="CarboxyPept-like_regulatory"/>
</dbReference>
<keyword evidence="3" id="KW-1185">Reference proteome</keyword>
<reference evidence="3" key="1">
    <citation type="journal article" date="2019" name="Int. J. Syst. Evol. Microbiol.">
        <title>The Global Catalogue of Microorganisms (GCM) 10K type strain sequencing project: providing services to taxonomists for standard genome sequencing and annotation.</title>
        <authorList>
            <consortium name="The Broad Institute Genomics Platform"/>
            <consortium name="The Broad Institute Genome Sequencing Center for Infectious Disease"/>
            <person name="Wu L."/>
            <person name="Ma J."/>
        </authorList>
    </citation>
    <scope>NUCLEOTIDE SEQUENCE [LARGE SCALE GENOMIC DNA]</scope>
    <source>
        <strain evidence="3">CGMCC 1.14966</strain>
    </source>
</reference>
<evidence type="ECO:0000313" key="2">
    <source>
        <dbReference type="EMBL" id="GGH85996.1"/>
    </source>
</evidence>
<dbReference type="Proteomes" id="UP000637774">
    <property type="component" value="Unassembled WGS sequence"/>
</dbReference>
<evidence type="ECO:0000313" key="3">
    <source>
        <dbReference type="Proteomes" id="UP000637774"/>
    </source>
</evidence>
<protein>
    <recommendedName>
        <fullName evidence="4">Carboxypeptidase-like regulatory domain-containing protein</fullName>
    </recommendedName>
</protein>
<dbReference type="SUPFAM" id="SSF49464">
    <property type="entry name" value="Carboxypeptidase regulatory domain-like"/>
    <property type="match status" value="1"/>
</dbReference>
<evidence type="ECO:0008006" key="4">
    <source>
        <dbReference type="Google" id="ProtNLM"/>
    </source>
</evidence>
<dbReference type="EMBL" id="BMGY01000017">
    <property type="protein sequence ID" value="GGH85996.1"/>
    <property type="molecule type" value="Genomic_DNA"/>
</dbReference>
<organism evidence="2 3">
    <name type="scientific">Hymenobacter frigidus</name>
    <dbReference type="NCBI Taxonomy" id="1524095"/>
    <lineage>
        <taxon>Bacteria</taxon>
        <taxon>Pseudomonadati</taxon>
        <taxon>Bacteroidota</taxon>
        <taxon>Cytophagia</taxon>
        <taxon>Cytophagales</taxon>
        <taxon>Hymenobacteraceae</taxon>
        <taxon>Hymenobacter</taxon>
    </lineage>
</organism>
<gene>
    <name evidence="2" type="ORF">GCM10011495_21540</name>
</gene>
<dbReference type="RefSeq" id="WP_188562073.1">
    <property type="nucleotide sequence ID" value="NZ_BMGY01000017.1"/>
</dbReference>
<sequence>MRTYFLLNLAFYLVAPLIGSSTQAQTAFNSSKSYASSSHSTGSSDYGISSPNPTETMVLAGKITNPAGPLAGAVVILTATKQMTVTNADGEFQFVVPANAGALDARVTYAGYADEKMTLNAAADESTVNLANAQVIVVSRKQQLKFYLKTARKEVKRNLKQVHKS</sequence>
<name>A0ABQ2A6V9_9BACT</name>
<feature type="signal peptide" evidence="1">
    <location>
        <begin position="1"/>
        <end position="26"/>
    </location>
</feature>
<dbReference type="Gene3D" id="2.60.40.1120">
    <property type="entry name" value="Carboxypeptidase-like, regulatory domain"/>
    <property type="match status" value="1"/>
</dbReference>
<proteinExistence type="predicted"/>
<accession>A0ABQ2A6V9</accession>
<feature type="chain" id="PRO_5046454941" description="Carboxypeptidase-like regulatory domain-containing protein" evidence="1">
    <location>
        <begin position="27"/>
        <end position="165"/>
    </location>
</feature>
<evidence type="ECO:0000256" key="1">
    <source>
        <dbReference type="SAM" id="SignalP"/>
    </source>
</evidence>
<comment type="caution">
    <text evidence="2">The sequence shown here is derived from an EMBL/GenBank/DDBJ whole genome shotgun (WGS) entry which is preliminary data.</text>
</comment>
<dbReference type="Pfam" id="PF13620">
    <property type="entry name" value="CarboxypepD_reg"/>
    <property type="match status" value="1"/>
</dbReference>